<reference evidence="1 2" key="1">
    <citation type="submission" date="2024-04" db="EMBL/GenBank/DDBJ databases">
        <title>Human intestinal bacterial collection.</title>
        <authorList>
            <person name="Pauvert C."/>
            <person name="Hitch T.C.A."/>
            <person name="Clavel T."/>
        </authorList>
    </citation>
    <scope>NUCLEOTIDE SEQUENCE [LARGE SCALE GENOMIC DNA]</scope>
    <source>
        <strain evidence="1 2">CLA-AA-H174</strain>
    </source>
</reference>
<accession>A0ABV1FW63</accession>
<name>A0ABV1FW63_9BACT</name>
<evidence type="ECO:0000313" key="1">
    <source>
        <dbReference type="EMBL" id="MEQ2507388.1"/>
    </source>
</evidence>
<sequence length="165" mass="19646">MKIYMKVKKDIAYNAPYPWNKYIKEQVRETVSKASSFMFDEKFYPMFYQEDTHCHFITAANGERHFLDFFLKYELCFVWEYDDYDNDDAYFEVASAADVYLDEEDNVKPSKEYVYLGSYKDGQSEPLTLPGLVLDPKKHGEILADCMFTDEFSDRQLRRVFEAKL</sequence>
<dbReference type="RefSeq" id="WP_349225666.1">
    <property type="nucleotide sequence ID" value="NZ_JBBNFG020000004.1"/>
</dbReference>
<organism evidence="1 2">
    <name type="scientific">Segatella sinensis</name>
    <dbReference type="NCBI Taxonomy" id="3085167"/>
    <lineage>
        <taxon>Bacteria</taxon>
        <taxon>Pseudomonadati</taxon>
        <taxon>Bacteroidota</taxon>
        <taxon>Bacteroidia</taxon>
        <taxon>Bacteroidales</taxon>
        <taxon>Prevotellaceae</taxon>
        <taxon>Segatella</taxon>
    </lineage>
</organism>
<evidence type="ECO:0000313" key="2">
    <source>
        <dbReference type="Proteomes" id="UP001465717"/>
    </source>
</evidence>
<dbReference type="EMBL" id="JBBNGE010000008">
    <property type="protein sequence ID" value="MEQ2507388.1"/>
    <property type="molecule type" value="Genomic_DNA"/>
</dbReference>
<protein>
    <submittedName>
        <fullName evidence="1">Uncharacterized protein</fullName>
    </submittedName>
</protein>
<dbReference type="Proteomes" id="UP001465717">
    <property type="component" value="Unassembled WGS sequence"/>
</dbReference>
<gene>
    <name evidence="1" type="ORF">AAAT87_03715</name>
</gene>
<keyword evidence="2" id="KW-1185">Reference proteome</keyword>
<proteinExistence type="predicted"/>
<comment type="caution">
    <text evidence="1">The sequence shown here is derived from an EMBL/GenBank/DDBJ whole genome shotgun (WGS) entry which is preliminary data.</text>
</comment>